<feature type="region of interest" description="Disordered" evidence="1">
    <location>
        <begin position="1"/>
        <end position="23"/>
    </location>
</feature>
<evidence type="ECO:0000313" key="2">
    <source>
        <dbReference type="EMBL" id="MBA4637656.1"/>
    </source>
</evidence>
<feature type="region of interest" description="Disordered" evidence="1">
    <location>
        <begin position="101"/>
        <end position="159"/>
    </location>
</feature>
<accession>A0A7C8Z9K6</accession>
<feature type="compositionally biased region" description="Basic residues" evidence="1">
    <location>
        <begin position="140"/>
        <end position="159"/>
    </location>
</feature>
<name>A0A7C8Z9K6_OPUST</name>
<dbReference type="EMBL" id="GISG01130740">
    <property type="protein sequence ID" value="MBA4642994.1"/>
    <property type="molecule type" value="Transcribed_RNA"/>
</dbReference>
<feature type="compositionally biased region" description="Basic and acidic residues" evidence="1">
    <location>
        <begin position="7"/>
        <end position="20"/>
    </location>
</feature>
<feature type="compositionally biased region" description="Basic and acidic residues" evidence="1">
    <location>
        <begin position="127"/>
        <end position="139"/>
    </location>
</feature>
<sequence length="159" mass="17027">MGFSDLDSSKCKRHPNEKQHPGVCSSCLREKLSKISHTPSFTTYRATVVSYSSSVSATPPAGGKGHWRNGSDAYVSVAGVLSNGLNLKKSRSVSCALLSRSRGGSYHGSNDNKIGKMSGGNSNSSSKKFEIGGIEERGENRRKKGGFLKRFIHSTSKKG</sequence>
<proteinExistence type="predicted"/>
<protein>
    <submittedName>
        <fullName evidence="2">Uncharacterized protein</fullName>
    </submittedName>
</protein>
<dbReference type="PANTHER" id="PTHR34046:SF19">
    <property type="entry name" value="RAPIDLY ELICITED PROTEIN, PUTATIVE-RELATED"/>
    <property type="match status" value="1"/>
</dbReference>
<reference evidence="2" key="1">
    <citation type="journal article" date="2013" name="J. Plant Res.">
        <title>Effect of fungi and light on seed germination of three Opuntia species from semiarid lands of central Mexico.</title>
        <authorList>
            <person name="Delgado-Sanchez P."/>
            <person name="Jimenez-Bremont J.F."/>
            <person name="Guerrero-Gonzalez Mde L."/>
            <person name="Flores J."/>
        </authorList>
    </citation>
    <scope>NUCLEOTIDE SEQUENCE</scope>
    <source>
        <tissue evidence="2">Cladode</tissue>
    </source>
</reference>
<evidence type="ECO:0000256" key="1">
    <source>
        <dbReference type="SAM" id="MobiDB-lite"/>
    </source>
</evidence>
<feature type="compositionally biased region" description="Low complexity" evidence="1">
    <location>
        <begin position="115"/>
        <end position="126"/>
    </location>
</feature>
<organism evidence="2">
    <name type="scientific">Opuntia streptacantha</name>
    <name type="common">Prickly pear cactus</name>
    <name type="synonym">Opuntia cardona</name>
    <dbReference type="NCBI Taxonomy" id="393608"/>
    <lineage>
        <taxon>Eukaryota</taxon>
        <taxon>Viridiplantae</taxon>
        <taxon>Streptophyta</taxon>
        <taxon>Embryophyta</taxon>
        <taxon>Tracheophyta</taxon>
        <taxon>Spermatophyta</taxon>
        <taxon>Magnoliopsida</taxon>
        <taxon>eudicotyledons</taxon>
        <taxon>Gunneridae</taxon>
        <taxon>Pentapetalae</taxon>
        <taxon>Caryophyllales</taxon>
        <taxon>Cactineae</taxon>
        <taxon>Cactaceae</taxon>
        <taxon>Opuntioideae</taxon>
        <taxon>Opuntia</taxon>
    </lineage>
</organism>
<dbReference type="AlphaFoldDB" id="A0A7C8Z9K6"/>
<reference evidence="2" key="2">
    <citation type="submission" date="2020-07" db="EMBL/GenBank/DDBJ databases">
        <authorList>
            <person name="Vera ALvarez R."/>
            <person name="Arias-Moreno D.M."/>
            <person name="Jimenez-Jacinto V."/>
            <person name="Jimenez-Bremont J.F."/>
            <person name="Swaminathan K."/>
            <person name="Moose S.P."/>
            <person name="Guerrero-Gonzalez M.L."/>
            <person name="Marino-Ramirez L."/>
            <person name="Landsman D."/>
            <person name="Rodriguez-Kessler M."/>
            <person name="Delgado-Sanchez P."/>
        </authorList>
    </citation>
    <scope>NUCLEOTIDE SEQUENCE</scope>
    <source>
        <tissue evidence="2">Cladode</tissue>
    </source>
</reference>
<dbReference type="Pfam" id="PF05340">
    <property type="entry name" value="DUF740"/>
    <property type="match status" value="1"/>
</dbReference>
<dbReference type="PANTHER" id="PTHR34046">
    <property type="entry name" value="OS06G0218800 PROTEIN"/>
    <property type="match status" value="1"/>
</dbReference>
<dbReference type="EMBL" id="GISG01106076">
    <property type="protein sequence ID" value="MBA4637656.1"/>
    <property type="molecule type" value="Transcribed_RNA"/>
</dbReference>
<dbReference type="InterPro" id="IPR008004">
    <property type="entry name" value="OCTOPUS-like"/>
</dbReference>